<protein>
    <submittedName>
        <fullName evidence="1">Uncharacterized protein</fullName>
    </submittedName>
</protein>
<gene>
    <name evidence="1" type="ORF">COCSUDRAFT_33282</name>
</gene>
<dbReference type="eggNOG" id="ENOG502R8T9">
    <property type="taxonomic scope" value="Eukaryota"/>
</dbReference>
<keyword evidence="2" id="KW-1185">Reference proteome</keyword>
<dbReference type="GeneID" id="17041192"/>
<dbReference type="OrthoDB" id="5816at2759"/>
<organism evidence="1 2">
    <name type="scientific">Coccomyxa subellipsoidea (strain C-169)</name>
    <name type="common">Green microalga</name>
    <dbReference type="NCBI Taxonomy" id="574566"/>
    <lineage>
        <taxon>Eukaryota</taxon>
        <taxon>Viridiplantae</taxon>
        <taxon>Chlorophyta</taxon>
        <taxon>core chlorophytes</taxon>
        <taxon>Trebouxiophyceae</taxon>
        <taxon>Trebouxiophyceae incertae sedis</taxon>
        <taxon>Coccomyxaceae</taxon>
        <taxon>Coccomyxa</taxon>
        <taxon>Coccomyxa subellipsoidea</taxon>
    </lineage>
</organism>
<evidence type="ECO:0000313" key="2">
    <source>
        <dbReference type="Proteomes" id="UP000007264"/>
    </source>
</evidence>
<dbReference type="KEGG" id="csl:COCSUDRAFT_33282"/>
<accession>I0YXT5</accession>
<dbReference type="EMBL" id="AGSI01000008">
    <property type="protein sequence ID" value="EIE23204.1"/>
    <property type="molecule type" value="Genomic_DNA"/>
</dbReference>
<dbReference type="RefSeq" id="XP_005647748.1">
    <property type="nucleotide sequence ID" value="XM_005647691.1"/>
</dbReference>
<dbReference type="Proteomes" id="UP000007264">
    <property type="component" value="Unassembled WGS sequence"/>
</dbReference>
<reference evidence="1 2" key="1">
    <citation type="journal article" date="2012" name="Genome Biol.">
        <title>The genome of the polar eukaryotic microalga coccomyxa subellipsoidea reveals traits of cold adaptation.</title>
        <authorList>
            <person name="Blanc G."/>
            <person name="Agarkova I."/>
            <person name="Grimwood J."/>
            <person name="Kuo A."/>
            <person name="Brueggeman A."/>
            <person name="Dunigan D."/>
            <person name="Gurnon J."/>
            <person name="Ladunga I."/>
            <person name="Lindquist E."/>
            <person name="Lucas S."/>
            <person name="Pangilinan J."/>
            <person name="Proschold T."/>
            <person name="Salamov A."/>
            <person name="Schmutz J."/>
            <person name="Weeks D."/>
            <person name="Yamada T."/>
            <person name="Claverie J.M."/>
            <person name="Grigoriev I."/>
            <person name="Van Etten J."/>
            <person name="Lomsadze A."/>
            <person name="Borodovsky M."/>
        </authorList>
    </citation>
    <scope>NUCLEOTIDE SEQUENCE [LARGE SCALE GENOMIC DNA]</scope>
    <source>
        <strain evidence="1 2">C-169</strain>
    </source>
</reference>
<proteinExistence type="predicted"/>
<name>I0YXT5_COCSC</name>
<comment type="caution">
    <text evidence="1">The sequence shown here is derived from an EMBL/GenBank/DDBJ whole genome shotgun (WGS) entry which is preliminary data.</text>
</comment>
<evidence type="ECO:0000313" key="1">
    <source>
        <dbReference type="EMBL" id="EIE23204.1"/>
    </source>
</evidence>
<dbReference type="AlphaFoldDB" id="I0YXT5"/>
<sequence>MVIPLWGKIVALSLAKKVTVLVIAKLYGFPRLYRRSQKLVRYLNKDSERRQWWSGYVRSTFRLPEHVVKRWHGQPSTAGSASLQARRSDTRSAGKLYSFASSPLVAASRQQVQQKLQAGRLKWHSMKQRGSLVKQASVQHLQRVSGRIQSWAAHTPADVATMHFLRQARQAYNFVPAISA</sequence>